<dbReference type="EMBL" id="JAAXOT010000022">
    <property type="protein sequence ID" value="NKY60422.1"/>
    <property type="molecule type" value="Genomic_DNA"/>
</dbReference>
<dbReference type="RefSeq" id="WP_062979979.1">
    <property type="nucleotide sequence ID" value="NZ_JAAXOT010000022.1"/>
</dbReference>
<name>A0A846YT15_9NOCA</name>
<gene>
    <name evidence="1" type="ORF">HGA15_30655</name>
</gene>
<evidence type="ECO:0000313" key="1">
    <source>
        <dbReference type="EMBL" id="NKY60422.1"/>
    </source>
</evidence>
<comment type="caution">
    <text evidence="1">The sequence shown here is derived from an EMBL/GenBank/DDBJ whole genome shotgun (WGS) entry which is preliminary data.</text>
</comment>
<dbReference type="Proteomes" id="UP000570678">
    <property type="component" value="Unassembled WGS sequence"/>
</dbReference>
<reference evidence="1 2" key="1">
    <citation type="submission" date="2020-04" db="EMBL/GenBank/DDBJ databases">
        <title>MicrobeNet Type strains.</title>
        <authorList>
            <person name="Nicholson A.C."/>
        </authorList>
    </citation>
    <scope>NUCLEOTIDE SEQUENCE [LARGE SCALE GENOMIC DNA]</scope>
    <source>
        <strain evidence="1 2">JCM 3332</strain>
    </source>
</reference>
<evidence type="ECO:0000313" key="2">
    <source>
        <dbReference type="Proteomes" id="UP000570678"/>
    </source>
</evidence>
<organism evidence="1 2">
    <name type="scientific">Nocardia flavorosea</name>
    <dbReference type="NCBI Taxonomy" id="53429"/>
    <lineage>
        <taxon>Bacteria</taxon>
        <taxon>Bacillati</taxon>
        <taxon>Actinomycetota</taxon>
        <taxon>Actinomycetes</taxon>
        <taxon>Mycobacteriales</taxon>
        <taxon>Nocardiaceae</taxon>
        <taxon>Nocardia</taxon>
    </lineage>
</organism>
<protein>
    <submittedName>
        <fullName evidence="1">Uncharacterized protein</fullName>
    </submittedName>
</protein>
<keyword evidence="2" id="KW-1185">Reference proteome</keyword>
<sequence length="106" mass="11929">MPILTREAIAHINSYYEYAERCDEAYFYGRYEDEKYYGDLSRAAEAKVTPAQMDAYLDAGIRPPYNVGQKTHDTQVDAYFASFEPDPPTLNNAVIAGIQHVTPAGE</sequence>
<dbReference type="AlphaFoldDB" id="A0A846YT15"/>
<proteinExistence type="predicted"/>
<accession>A0A846YT15</accession>